<dbReference type="PANTHER" id="PTHR43569:SF2">
    <property type="entry name" value="AMIDOHYDROLASE-RELATED DOMAIN-CONTAINING PROTEIN"/>
    <property type="match status" value="1"/>
</dbReference>
<dbReference type="Proteomes" id="UP000199607">
    <property type="component" value="Unassembled WGS sequence"/>
</dbReference>
<dbReference type="InterPro" id="IPR032466">
    <property type="entry name" value="Metal_Hydrolase"/>
</dbReference>
<gene>
    <name evidence="3" type="ORF">SAMN04487950_3429</name>
</gene>
<evidence type="ECO:0000259" key="2">
    <source>
        <dbReference type="Pfam" id="PF04909"/>
    </source>
</evidence>
<keyword evidence="4" id="KW-1185">Reference proteome</keyword>
<sequence length="291" mass="33147">MVLDSHTHSWGPPSADHPWVNGPIVENDVADYSVSTVFRNEALLAEMDAAGVDEAVVVGYPVCEWTDNWYTVEAAEEHDRLYGIVMVDQFADDAAQTLRDAMAVDDVLGFRLGGICPYDRMWETFDTSVTWLRDAIHETEFWNVAVETDAVVQVLVHVDQLDQAVELVEAYPELTFLFDHFAYADPETPLDEGGFDRFADLAEYDSVGVKISEVVHQSNTGYPYTDMHDHVRWLLDAFGRERVVWGSDFPNVSDEARYEETLTWLDHVDELSDVDREWLTGRSFRRLTGLE</sequence>
<dbReference type="Pfam" id="PF04909">
    <property type="entry name" value="Amidohydro_2"/>
    <property type="match status" value="1"/>
</dbReference>
<dbReference type="EMBL" id="FOTC01000004">
    <property type="protein sequence ID" value="SFL33741.1"/>
    <property type="molecule type" value="Genomic_DNA"/>
</dbReference>
<evidence type="ECO:0000313" key="3">
    <source>
        <dbReference type="EMBL" id="SFL33741.1"/>
    </source>
</evidence>
<feature type="domain" description="Amidohydrolase-related" evidence="2">
    <location>
        <begin position="4"/>
        <end position="279"/>
    </location>
</feature>
<dbReference type="InterPro" id="IPR006680">
    <property type="entry name" value="Amidohydro-rel"/>
</dbReference>
<dbReference type="RefSeq" id="WP_089870764.1">
    <property type="nucleotide sequence ID" value="NZ_FOTC01000004.1"/>
</dbReference>
<organism evidence="3 4">
    <name type="scientific">Halogranum rubrum</name>
    <dbReference type="NCBI Taxonomy" id="553466"/>
    <lineage>
        <taxon>Archaea</taxon>
        <taxon>Methanobacteriati</taxon>
        <taxon>Methanobacteriota</taxon>
        <taxon>Stenosarchaea group</taxon>
        <taxon>Halobacteria</taxon>
        <taxon>Halobacteriales</taxon>
        <taxon>Haloferacaceae</taxon>
    </lineage>
</organism>
<keyword evidence="3" id="KW-0378">Hydrolase</keyword>
<dbReference type="InterPro" id="IPR052350">
    <property type="entry name" value="Metallo-dep_Lactonases"/>
</dbReference>
<dbReference type="SUPFAM" id="SSF51556">
    <property type="entry name" value="Metallo-dependent hydrolases"/>
    <property type="match status" value="1"/>
</dbReference>
<dbReference type="STRING" id="553466.SAMN04487950_3429"/>
<evidence type="ECO:0000313" key="4">
    <source>
        <dbReference type="Proteomes" id="UP000199607"/>
    </source>
</evidence>
<comment type="similarity">
    <text evidence="1">Belongs to the metallo-dependent hydrolases superfamily.</text>
</comment>
<dbReference type="PANTHER" id="PTHR43569">
    <property type="entry name" value="AMIDOHYDROLASE"/>
    <property type="match status" value="1"/>
</dbReference>
<evidence type="ECO:0000256" key="1">
    <source>
        <dbReference type="ARBA" id="ARBA00038310"/>
    </source>
</evidence>
<name>A0A1I4GX74_9EURY</name>
<dbReference type="AlphaFoldDB" id="A0A1I4GX74"/>
<dbReference type="GO" id="GO:0016787">
    <property type="term" value="F:hydrolase activity"/>
    <property type="evidence" value="ECO:0007669"/>
    <property type="project" value="UniProtKB-KW"/>
</dbReference>
<proteinExistence type="inferred from homology"/>
<dbReference type="Gene3D" id="3.20.20.140">
    <property type="entry name" value="Metal-dependent hydrolases"/>
    <property type="match status" value="1"/>
</dbReference>
<reference evidence="4" key="1">
    <citation type="submission" date="2016-10" db="EMBL/GenBank/DDBJ databases">
        <authorList>
            <person name="Varghese N."/>
            <person name="Submissions S."/>
        </authorList>
    </citation>
    <scope>NUCLEOTIDE SEQUENCE [LARGE SCALE GENOMIC DNA]</scope>
    <source>
        <strain evidence="4">CGMCC 1.7738</strain>
    </source>
</reference>
<accession>A0A1I4GX74</accession>
<protein>
    <submittedName>
        <fullName evidence="3">Amidohydrolase</fullName>
    </submittedName>
</protein>